<sequence length="433" mass="48291">MKRNFFIAALLMISFSLVASGCSSAPTVGTGGGEIKELTFTAWGNPAELDVYQRAVDEFNELEDGIEVTLVPSPSGTYDQSLVTRLQGGQAPDVFYISDTQIGFLVNNDTLLPLSEFLQSDQSYVDLTEFPDTVWGPAKMEGTIYALPPDTNPNLLYYNETIFEELGIPSPQQFYENGEWTWDTFTEVAEQLKAGGKYAFVQDANATGIYNWVWANGGQMFDEEGNVVIDKDPKTEEAFHYMRSLIDNDYAMFAGSLPQGQGQEALFLSKQVAMVAAGRWLTPMFLEAENLEFDYVPFPTNGDVEQKSFISIAYMGVNKDTPYPEAAKKFASFYTSTRGQKVRLSDNGNAVPSVNTLDDIIEGAPPEHAYYLNQSRKHGQVLNHEARIPSLSVELQDIYELMFIQEKSVEETLKDAGEMARFMKKAQAEDLED</sequence>
<dbReference type="Gene3D" id="3.40.190.10">
    <property type="entry name" value="Periplasmic binding protein-like II"/>
    <property type="match status" value="1"/>
</dbReference>
<comment type="caution">
    <text evidence="7">The sequence shown here is derived from an EMBL/GenBank/DDBJ whole genome shotgun (WGS) entry which is preliminary data.</text>
</comment>
<dbReference type="Proteomes" id="UP000295632">
    <property type="component" value="Unassembled WGS sequence"/>
</dbReference>
<proteinExistence type="predicted"/>
<protein>
    <submittedName>
        <fullName evidence="7">Carbohydrate ABC transporter substrate-binding protein (CUT1 family)</fullName>
    </submittedName>
</protein>
<dbReference type="SUPFAM" id="SSF53850">
    <property type="entry name" value="Periplasmic binding protein-like II"/>
    <property type="match status" value="1"/>
</dbReference>
<keyword evidence="4" id="KW-0564">Palmitate</keyword>
<keyword evidence="2 6" id="KW-0732">Signal</keyword>
<evidence type="ECO:0000256" key="3">
    <source>
        <dbReference type="ARBA" id="ARBA00023136"/>
    </source>
</evidence>
<gene>
    <name evidence="7" type="ORF">EV213_11546</name>
</gene>
<dbReference type="PANTHER" id="PTHR43649">
    <property type="entry name" value="ARABINOSE-BINDING PROTEIN-RELATED"/>
    <property type="match status" value="1"/>
</dbReference>
<keyword evidence="3" id="KW-0472">Membrane</keyword>
<keyword evidence="5" id="KW-0449">Lipoprotein</keyword>
<evidence type="ECO:0000256" key="4">
    <source>
        <dbReference type="ARBA" id="ARBA00023139"/>
    </source>
</evidence>
<dbReference type="InterPro" id="IPR050490">
    <property type="entry name" value="Bact_solute-bd_prot1"/>
</dbReference>
<evidence type="ECO:0000256" key="6">
    <source>
        <dbReference type="SAM" id="SignalP"/>
    </source>
</evidence>
<dbReference type="RefSeq" id="WP_133581457.1">
    <property type="nucleotide sequence ID" value="NZ_SNYJ01000015.1"/>
</dbReference>
<dbReference type="AlphaFoldDB" id="A0A4R6TXB5"/>
<dbReference type="CDD" id="cd13585">
    <property type="entry name" value="PBP2_TMBP_like"/>
    <property type="match status" value="1"/>
</dbReference>
<name>A0A4R6TXB5_9BACI</name>
<keyword evidence="8" id="KW-1185">Reference proteome</keyword>
<organism evidence="7 8">
    <name type="scientific">Aureibacillus halotolerans</name>
    <dbReference type="NCBI Taxonomy" id="1508390"/>
    <lineage>
        <taxon>Bacteria</taxon>
        <taxon>Bacillati</taxon>
        <taxon>Bacillota</taxon>
        <taxon>Bacilli</taxon>
        <taxon>Bacillales</taxon>
        <taxon>Bacillaceae</taxon>
        <taxon>Aureibacillus</taxon>
    </lineage>
</organism>
<evidence type="ECO:0000256" key="2">
    <source>
        <dbReference type="ARBA" id="ARBA00022729"/>
    </source>
</evidence>
<dbReference type="Pfam" id="PF01547">
    <property type="entry name" value="SBP_bac_1"/>
    <property type="match status" value="1"/>
</dbReference>
<keyword evidence="1" id="KW-1003">Cell membrane</keyword>
<evidence type="ECO:0000313" key="8">
    <source>
        <dbReference type="Proteomes" id="UP000295632"/>
    </source>
</evidence>
<feature type="signal peptide" evidence="6">
    <location>
        <begin position="1"/>
        <end position="19"/>
    </location>
</feature>
<dbReference type="PROSITE" id="PS51257">
    <property type="entry name" value="PROKAR_LIPOPROTEIN"/>
    <property type="match status" value="1"/>
</dbReference>
<reference evidence="7 8" key="1">
    <citation type="submission" date="2019-03" db="EMBL/GenBank/DDBJ databases">
        <title>Genomic Encyclopedia of Type Strains, Phase IV (KMG-IV): sequencing the most valuable type-strain genomes for metagenomic binning, comparative biology and taxonomic classification.</title>
        <authorList>
            <person name="Goeker M."/>
        </authorList>
    </citation>
    <scope>NUCLEOTIDE SEQUENCE [LARGE SCALE GENOMIC DNA]</scope>
    <source>
        <strain evidence="7 8">DSM 28697</strain>
    </source>
</reference>
<dbReference type="InterPro" id="IPR006059">
    <property type="entry name" value="SBP"/>
</dbReference>
<evidence type="ECO:0000256" key="5">
    <source>
        <dbReference type="ARBA" id="ARBA00023288"/>
    </source>
</evidence>
<dbReference type="PANTHER" id="PTHR43649:SF33">
    <property type="entry name" value="POLYGALACTURONAN_RHAMNOGALACTURONAN-BINDING PROTEIN YTCQ"/>
    <property type="match status" value="1"/>
</dbReference>
<accession>A0A4R6TXB5</accession>
<evidence type="ECO:0000256" key="1">
    <source>
        <dbReference type="ARBA" id="ARBA00022475"/>
    </source>
</evidence>
<feature type="chain" id="PRO_5038605061" evidence="6">
    <location>
        <begin position="20"/>
        <end position="433"/>
    </location>
</feature>
<evidence type="ECO:0000313" key="7">
    <source>
        <dbReference type="EMBL" id="TDQ36953.1"/>
    </source>
</evidence>
<dbReference type="OrthoDB" id="9798191at2"/>
<dbReference type="EMBL" id="SNYJ01000015">
    <property type="protein sequence ID" value="TDQ36953.1"/>
    <property type="molecule type" value="Genomic_DNA"/>
</dbReference>